<reference evidence="1" key="1">
    <citation type="journal article" date="2023" name="Genome Biol. Evol.">
        <title>Long-read-based Genome Assembly of Drosophila gunungcola Reveals Fewer Chemosensory Genes in Flower-breeding Species.</title>
        <authorList>
            <person name="Negi A."/>
            <person name="Liao B.Y."/>
            <person name="Yeh S.D."/>
        </authorList>
    </citation>
    <scope>NUCLEOTIDE SEQUENCE</scope>
    <source>
        <strain evidence="1">Sukarami</strain>
    </source>
</reference>
<keyword evidence="2" id="KW-1185">Reference proteome</keyword>
<comment type="caution">
    <text evidence="1">The sequence shown here is derived from an EMBL/GenBank/DDBJ whole genome shotgun (WGS) entry which is preliminary data.</text>
</comment>
<evidence type="ECO:0000313" key="2">
    <source>
        <dbReference type="Proteomes" id="UP001059596"/>
    </source>
</evidence>
<proteinExistence type="predicted"/>
<dbReference type="Proteomes" id="UP001059596">
    <property type="component" value="Unassembled WGS sequence"/>
</dbReference>
<dbReference type="EMBL" id="JAMKOV010000004">
    <property type="protein sequence ID" value="KAI8040569.1"/>
    <property type="molecule type" value="Genomic_DNA"/>
</dbReference>
<protein>
    <submittedName>
        <fullName evidence="1">Uncharacterized protein</fullName>
    </submittedName>
</protein>
<accession>A0A9P9YP49</accession>
<gene>
    <name evidence="1" type="ORF">M5D96_006512</name>
</gene>
<dbReference type="AlphaFoldDB" id="A0A9P9YP49"/>
<evidence type="ECO:0000313" key="1">
    <source>
        <dbReference type="EMBL" id="KAI8040569.1"/>
    </source>
</evidence>
<organism evidence="1 2">
    <name type="scientific">Drosophila gunungcola</name>
    <name type="common">fruit fly</name>
    <dbReference type="NCBI Taxonomy" id="103775"/>
    <lineage>
        <taxon>Eukaryota</taxon>
        <taxon>Metazoa</taxon>
        <taxon>Ecdysozoa</taxon>
        <taxon>Arthropoda</taxon>
        <taxon>Hexapoda</taxon>
        <taxon>Insecta</taxon>
        <taxon>Pterygota</taxon>
        <taxon>Neoptera</taxon>
        <taxon>Endopterygota</taxon>
        <taxon>Diptera</taxon>
        <taxon>Brachycera</taxon>
        <taxon>Muscomorpha</taxon>
        <taxon>Ephydroidea</taxon>
        <taxon>Drosophilidae</taxon>
        <taxon>Drosophila</taxon>
        <taxon>Sophophora</taxon>
    </lineage>
</organism>
<sequence length="49" mass="5910">MREIRAPHFHQNRPEFRAAAEFFTQSHQSPSRYVTRAVVEHIGKRKKYI</sequence>
<name>A0A9P9YP49_9MUSC</name>